<dbReference type="PANTHER" id="PTHR30472:SF24">
    <property type="entry name" value="FERRIC ENTEROBACTIN TRANSPORT SYSTEM PERMEASE PROTEIN FEPG"/>
    <property type="match status" value="1"/>
</dbReference>
<evidence type="ECO:0000256" key="7">
    <source>
        <dbReference type="ARBA" id="ARBA00023136"/>
    </source>
</evidence>
<keyword evidence="6 8" id="KW-1133">Transmembrane helix</keyword>
<keyword evidence="4" id="KW-1003">Cell membrane</keyword>
<feature type="transmembrane region" description="Helical" evidence="8">
    <location>
        <begin position="317"/>
        <end position="341"/>
    </location>
</feature>
<dbReference type="GO" id="GO:0033214">
    <property type="term" value="P:siderophore-iron import into cell"/>
    <property type="evidence" value="ECO:0007669"/>
    <property type="project" value="TreeGrafter"/>
</dbReference>
<sequence length="382" mass="38902">MNPPTSIKTAPTGIAEKSGIRAKTRIAPHPGGYRIAIEPMSMVVRPRMLAVALVSTIITVILFLTSVGVSDFPLTPIDVARILLGGGTRVENVVVFDVALPRALVALLVGFGLGLAGSLTQLIAQNPLATPDMLGITAGASVAAVTAIAFSTTSWGAWLGDLGVPAAAMLGGVLTAVAMYVLAWPGRKANSGINPFRLVLIGVGMTWLLQALTQFLLSRADIRDVGRAQVWIVGSVANVGWSNVWPVVTGVCASIVVVIVLARQIGMLSLGPDLARGLGVRTGAVSTTLLLTAVLVSALSVSAAGPIAFVALLAPQIALRLAGTAVPTPLVSGVIGSALVLGGDLLCRTVLPGGLPVGIVTAAIGGPFLIYLMVVMSRKASV</sequence>
<name>A0A243Q605_9ACTN</name>
<dbReference type="AlphaFoldDB" id="A0A243Q605"/>
<feature type="transmembrane region" description="Helical" evidence="8">
    <location>
        <begin position="283"/>
        <end position="311"/>
    </location>
</feature>
<dbReference type="RefSeq" id="WP_086537037.1">
    <property type="nucleotide sequence ID" value="NZ_JBLKRZ010000001.1"/>
</dbReference>
<accession>A0A243Q605</accession>
<keyword evidence="7 8" id="KW-0472">Membrane</keyword>
<evidence type="ECO:0000256" key="5">
    <source>
        <dbReference type="ARBA" id="ARBA00022692"/>
    </source>
</evidence>
<dbReference type="Gene3D" id="1.10.3470.10">
    <property type="entry name" value="ABC transporter involved in vitamin B12 uptake, BtuC"/>
    <property type="match status" value="1"/>
</dbReference>
<evidence type="ECO:0000313" key="10">
    <source>
        <dbReference type="Proteomes" id="UP000194632"/>
    </source>
</evidence>
<keyword evidence="5 8" id="KW-0812">Transmembrane</keyword>
<organism evidence="9 10">
    <name type="scientific">Gordonia lacunae</name>
    <dbReference type="NCBI Taxonomy" id="417102"/>
    <lineage>
        <taxon>Bacteria</taxon>
        <taxon>Bacillati</taxon>
        <taxon>Actinomycetota</taxon>
        <taxon>Actinomycetes</taxon>
        <taxon>Mycobacteriales</taxon>
        <taxon>Gordoniaceae</taxon>
        <taxon>Gordonia</taxon>
    </lineage>
</organism>
<dbReference type="STRING" id="417102.CA982_20245"/>
<dbReference type="Proteomes" id="UP000194632">
    <property type="component" value="Unassembled WGS sequence"/>
</dbReference>
<feature type="transmembrane region" description="Helical" evidence="8">
    <location>
        <begin position="244"/>
        <end position="262"/>
    </location>
</feature>
<evidence type="ECO:0000256" key="1">
    <source>
        <dbReference type="ARBA" id="ARBA00004651"/>
    </source>
</evidence>
<evidence type="ECO:0000256" key="4">
    <source>
        <dbReference type="ARBA" id="ARBA00022475"/>
    </source>
</evidence>
<feature type="transmembrane region" description="Helical" evidence="8">
    <location>
        <begin position="103"/>
        <end position="124"/>
    </location>
</feature>
<dbReference type="OrthoDB" id="4455417at2"/>
<dbReference type="InterPro" id="IPR037294">
    <property type="entry name" value="ABC_BtuC-like"/>
</dbReference>
<feature type="transmembrane region" description="Helical" evidence="8">
    <location>
        <begin position="196"/>
        <end position="217"/>
    </location>
</feature>
<evidence type="ECO:0000256" key="2">
    <source>
        <dbReference type="ARBA" id="ARBA00007935"/>
    </source>
</evidence>
<dbReference type="InterPro" id="IPR000522">
    <property type="entry name" value="ABC_transptr_permease_BtuC"/>
</dbReference>
<reference evidence="9 10" key="1">
    <citation type="submission" date="2017-05" db="EMBL/GenBank/DDBJ databases">
        <title>Biotechnological potential of actinobacteria isolated from South African environments.</title>
        <authorList>
            <person name="Le Roes-Hill M."/>
            <person name="Prins A."/>
            <person name="Durrell K.A."/>
        </authorList>
    </citation>
    <scope>NUCLEOTIDE SEQUENCE [LARGE SCALE GENOMIC DNA]</scope>
    <source>
        <strain evidence="9">BS2</strain>
    </source>
</reference>
<keyword evidence="10" id="KW-1185">Reference proteome</keyword>
<dbReference type="PANTHER" id="PTHR30472">
    <property type="entry name" value="FERRIC ENTEROBACTIN TRANSPORT SYSTEM PERMEASE PROTEIN"/>
    <property type="match status" value="1"/>
</dbReference>
<evidence type="ECO:0000256" key="6">
    <source>
        <dbReference type="ARBA" id="ARBA00022989"/>
    </source>
</evidence>
<dbReference type="EMBL" id="NGFO01000027">
    <property type="protein sequence ID" value="OUC76852.1"/>
    <property type="molecule type" value="Genomic_DNA"/>
</dbReference>
<feature type="transmembrane region" description="Helical" evidence="8">
    <location>
        <begin position="136"/>
        <end position="158"/>
    </location>
</feature>
<dbReference type="GO" id="GO:0022857">
    <property type="term" value="F:transmembrane transporter activity"/>
    <property type="evidence" value="ECO:0007669"/>
    <property type="project" value="InterPro"/>
</dbReference>
<feature type="transmembrane region" description="Helical" evidence="8">
    <location>
        <begin position="353"/>
        <end position="374"/>
    </location>
</feature>
<comment type="subcellular location">
    <subcellularLocation>
        <location evidence="1">Cell membrane</location>
        <topology evidence="1">Multi-pass membrane protein</topology>
    </subcellularLocation>
</comment>
<dbReference type="CDD" id="cd06550">
    <property type="entry name" value="TM_ABC_iron-siderophores_like"/>
    <property type="match status" value="1"/>
</dbReference>
<dbReference type="Pfam" id="PF01032">
    <property type="entry name" value="FecCD"/>
    <property type="match status" value="1"/>
</dbReference>
<evidence type="ECO:0000313" key="9">
    <source>
        <dbReference type="EMBL" id="OUC76852.1"/>
    </source>
</evidence>
<keyword evidence="3" id="KW-0813">Transport</keyword>
<dbReference type="GO" id="GO:0005886">
    <property type="term" value="C:plasma membrane"/>
    <property type="evidence" value="ECO:0007669"/>
    <property type="project" value="UniProtKB-SubCell"/>
</dbReference>
<evidence type="ECO:0000256" key="3">
    <source>
        <dbReference type="ARBA" id="ARBA00022448"/>
    </source>
</evidence>
<protein>
    <submittedName>
        <fullName evidence="9">Iron ABC transporter</fullName>
    </submittedName>
</protein>
<feature type="transmembrane region" description="Helical" evidence="8">
    <location>
        <begin position="49"/>
        <end position="69"/>
    </location>
</feature>
<dbReference type="SUPFAM" id="SSF81345">
    <property type="entry name" value="ABC transporter involved in vitamin B12 uptake, BtuC"/>
    <property type="match status" value="1"/>
</dbReference>
<proteinExistence type="inferred from homology"/>
<comment type="similarity">
    <text evidence="2">Belongs to the binding-protein-dependent transport system permease family. FecCD subfamily.</text>
</comment>
<gene>
    <name evidence="9" type="ORF">CA982_20245</name>
</gene>
<evidence type="ECO:0000256" key="8">
    <source>
        <dbReference type="SAM" id="Phobius"/>
    </source>
</evidence>
<comment type="caution">
    <text evidence="9">The sequence shown here is derived from an EMBL/GenBank/DDBJ whole genome shotgun (WGS) entry which is preliminary data.</text>
</comment>
<feature type="transmembrane region" description="Helical" evidence="8">
    <location>
        <begin position="164"/>
        <end position="184"/>
    </location>
</feature>